<dbReference type="InterPro" id="IPR029044">
    <property type="entry name" value="Nucleotide-diphossugar_trans"/>
</dbReference>
<dbReference type="SUPFAM" id="SSF50346">
    <property type="entry name" value="PRC-barrel domain"/>
    <property type="match status" value="1"/>
</dbReference>
<keyword evidence="4" id="KW-1185">Reference proteome</keyword>
<dbReference type="HAMAP" id="MF_00014">
    <property type="entry name" value="Ribosome_mat_RimM"/>
    <property type="match status" value="1"/>
</dbReference>
<dbReference type="SUPFAM" id="SSF50447">
    <property type="entry name" value="Translation proteins"/>
    <property type="match status" value="1"/>
</dbReference>
<dbReference type="InterPro" id="IPR039741">
    <property type="entry name" value="UDP-sugar_pyrophosphorylase"/>
</dbReference>
<protein>
    <submittedName>
        <fullName evidence="3">Uncharacterized protein</fullName>
    </submittedName>
</protein>
<dbReference type="PANTHER" id="PTHR11952:SF10">
    <property type="entry name" value="16S RRNA PROCESSING PROTEIN RIMM FAMILY"/>
    <property type="match status" value="1"/>
</dbReference>
<dbReference type="InterPro" id="IPR011033">
    <property type="entry name" value="PRC_barrel-like_sf"/>
</dbReference>
<accession>A0ABD3BIP0</accession>
<evidence type="ECO:0000313" key="4">
    <source>
        <dbReference type="Proteomes" id="UP001632038"/>
    </source>
</evidence>
<reference evidence="4" key="1">
    <citation type="journal article" date="2024" name="IScience">
        <title>Strigolactones Initiate the Formation of Haustorium-like Structures in Castilleja.</title>
        <authorList>
            <person name="Buerger M."/>
            <person name="Peterson D."/>
            <person name="Chory J."/>
        </authorList>
    </citation>
    <scope>NUCLEOTIDE SEQUENCE [LARGE SCALE GENOMIC DNA]</scope>
</reference>
<dbReference type="AlphaFoldDB" id="A0ABD3BIP0"/>
<dbReference type="Pfam" id="PF24986">
    <property type="entry name" value="PRC_RimM"/>
    <property type="match status" value="1"/>
</dbReference>
<proteinExistence type="inferred from homology"/>
<dbReference type="Pfam" id="PF01782">
    <property type="entry name" value="RimM"/>
    <property type="match status" value="1"/>
</dbReference>
<dbReference type="InterPro" id="IPR056792">
    <property type="entry name" value="PRC_RimM"/>
</dbReference>
<gene>
    <name evidence="3" type="ORF">CASFOL_039345</name>
</gene>
<dbReference type="InterPro" id="IPR011961">
    <property type="entry name" value="RimM"/>
</dbReference>
<dbReference type="InterPro" id="IPR009000">
    <property type="entry name" value="Transl_B-barrel_sf"/>
</dbReference>
<dbReference type="InterPro" id="IPR036976">
    <property type="entry name" value="RimM_N_sf"/>
</dbReference>
<comment type="caution">
    <text evidence="3">The sequence shown here is derived from an EMBL/GenBank/DDBJ whole genome shotgun (WGS) entry which is preliminary data.</text>
</comment>
<dbReference type="InterPro" id="IPR002676">
    <property type="entry name" value="RimM_N"/>
</dbReference>
<dbReference type="EMBL" id="JAVIJP010000087">
    <property type="protein sequence ID" value="KAL3616951.1"/>
    <property type="molecule type" value="Genomic_DNA"/>
</dbReference>
<dbReference type="FunFam" id="2.30.30.240:FF:000002">
    <property type="entry name" value="Ribosome maturation factor rimM"/>
    <property type="match status" value="1"/>
</dbReference>
<evidence type="ECO:0000259" key="2">
    <source>
        <dbReference type="Pfam" id="PF24986"/>
    </source>
</evidence>
<dbReference type="NCBIfam" id="TIGR02273">
    <property type="entry name" value="16S_RimM"/>
    <property type="match status" value="1"/>
</dbReference>
<dbReference type="SUPFAM" id="SSF53448">
    <property type="entry name" value="Nucleotide-diphospho-sugar transferases"/>
    <property type="match status" value="1"/>
</dbReference>
<dbReference type="Gene3D" id="2.40.30.60">
    <property type="entry name" value="RimM"/>
    <property type="match status" value="1"/>
</dbReference>
<feature type="domain" description="RimM N-terminal" evidence="1">
    <location>
        <begin position="83"/>
        <end position="169"/>
    </location>
</feature>
<sequence>MQSSSILCCSSNSISPSPYFSTCTLTQAKNLNNSRPNFPFPSKLPLTSSQTRPPHRFIIYSSATQELVESLETTSPAPGFIETGYIFGVHGLQGEVRVKPNTDFPDLRFSKPGTRWLKQQVSGNETISEIGLVEGRGHPGQSWIVRFDDINTMEQAQKLVGSVILVRDEDRPALEEGEFYTHDLIGMTVILEESKEPVGTVVNVFNSGASDLLHVKLNSSNDTSNQHEKSKTGEDDGSGPLVWVPFVEAIVPIVDVEKREMMITPPKGLLELNIRSSDKSKKERRELEWKERKKLQRRLIAAKKKLCEMKQQHVFDGLRHGEKDQKSLLANEIMTVNSKLLQQALQSIETPSTRLNLLDALSAVPRSNTIRVSDNPSSVEPYCKLQKEGSLLTSNGKAAIVLVLDDIENISDTNFVDSEGNDKTSLLVKALLDDDRRFVKIKDRTAVPLVIVSPAGSVSSLQELFQDHDYFAFDPEKVWFLEEEKLPVVTSSSEGHKILMKSPWEILQRPIGSGGLINLFSSHESLLDQLNEMGVEYIEVCKVDKKREHGPTLLGLVDSVKANVGIRLVKHLASEEELDVIFSMSFLRKLTKEINKLRFEPVLVCNSYVQKVGKDWIDVMATDPNSYEFRSSIHDCMNATSISKVCVLDST</sequence>
<name>A0ABD3BIP0_9LAMI</name>
<evidence type="ECO:0000259" key="1">
    <source>
        <dbReference type="Pfam" id="PF01782"/>
    </source>
</evidence>
<feature type="domain" description="Ribosome maturation factor RimM PRC barrel" evidence="2">
    <location>
        <begin position="182"/>
        <end position="269"/>
    </location>
</feature>
<dbReference type="Gene3D" id="2.30.30.240">
    <property type="entry name" value="PRC-barrel domain"/>
    <property type="match status" value="1"/>
</dbReference>
<dbReference type="Gene3D" id="3.90.550.10">
    <property type="entry name" value="Spore Coat Polysaccharide Biosynthesis Protein SpsA, Chain A"/>
    <property type="match status" value="1"/>
</dbReference>
<dbReference type="PANTHER" id="PTHR11952">
    <property type="entry name" value="UDP- GLUCOSE PYROPHOSPHORYLASE"/>
    <property type="match status" value="1"/>
</dbReference>
<organism evidence="3 4">
    <name type="scientific">Castilleja foliolosa</name>
    <dbReference type="NCBI Taxonomy" id="1961234"/>
    <lineage>
        <taxon>Eukaryota</taxon>
        <taxon>Viridiplantae</taxon>
        <taxon>Streptophyta</taxon>
        <taxon>Embryophyta</taxon>
        <taxon>Tracheophyta</taxon>
        <taxon>Spermatophyta</taxon>
        <taxon>Magnoliopsida</taxon>
        <taxon>eudicotyledons</taxon>
        <taxon>Gunneridae</taxon>
        <taxon>Pentapetalae</taxon>
        <taxon>asterids</taxon>
        <taxon>lamiids</taxon>
        <taxon>Lamiales</taxon>
        <taxon>Orobanchaceae</taxon>
        <taxon>Pedicularideae</taxon>
        <taxon>Castillejinae</taxon>
        <taxon>Castilleja</taxon>
    </lineage>
</organism>
<dbReference type="Proteomes" id="UP001632038">
    <property type="component" value="Unassembled WGS sequence"/>
</dbReference>
<evidence type="ECO:0000313" key="3">
    <source>
        <dbReference type="EMBL" id="KAL3616951.1"/>
    </source>
</evidence>